<dbReference type="STRING" id="415015.SAMN05660462_00438"/>
<evidence type="ECO:0000256" key="9">
    <source>
        <dbReference type="ARBA" id="ARBA00022723"/>
    </source>
</evidence>
<reference evidence="18 19" key="1">
    <citation type="submission" date="2016-10" db="EMBL/GenBank/DDBJ databases">
        <authorList>
            <person name="de Groot N.N."/>
        </authorList>
    </citation>
    <scope>NUCLEOTIDE SEQUENCE [LARGE SCALE GENOMIC DNA]</scope>
    <source>
        <strain evidence="18 19">DSM 21650</strain>
    </source>
</reference>
<dbReference type="Gene3D" id="3.30.565.10">
    <property type="entry name" value="Histidine kinase-like ATPase, C-terminal domain"/>
    <property type="match status" value="1"/>
</dbReference>
<dbReference type="InterPro" id="IPR050482">
    <property type="entry name" value="Sensor_HK_TwoCompSys"/>
</dbReference>
<protein>
    <recommendedName>
        <fullName evidence="5">Oxygen sensor histidine kinase NreB</fullName>
        <ecNumber evidence="4">2.7.13.3</ecNumber>
    </recommendedName>
    <alternativeName>
        <fullName evidence="15">Nitrogen regulation protein B</fullName>
    </alternativeName>
</protein>
<evidence type="ECO:0000256" key="4">
    <source>
        <dbReference type="ARBA" id="ARBA00012438"/>
    </source>
</evidence>
<dbReference type="Proteomes" id="UP000198625">
    <property type="component" value="Unassembled WGS sequence"/>
</dbReference>
<gene>
    <name evidence="18" type="ORF">SAMN05660462_00438</name>
</gene>
<dbReference type="SMART" id="SM00387">
    <property type="entry name" value="HATPase_c"/>
    <property type="match status" value="1"/>
</dbReference>
<feature type="coiled-coil region" evidence="16">
    <location>
        <begin position="26"/>
        <end position="60"/>
    </location>
</feature>
<evidence type="ECO:0000256" key="10">
    <source>
        <dbReference type="ARBA" id="ARBA00022777"/>
    </source>
</evidence>
<dbReference type="InterPro" id="IPR016381">
    <property type="entry name" value="Sig_transdc_His_kinase_DegS"/>
</dbReference>
<comment type="cofactor">
    <cofactor evidence="2">
        <name>[4Fe-4S] cluster</name>
        <dbReference type="ChEBI" id="CHEBI:49883"/>
    </cofactor>
</comment>
<evidence type="ECO:0000256" key="13">
    <source>
        <dbReference type="ARBA" id="ARBA00023014"/>
    </source>
</evidence>
<evidence type="ECO:0000259" key="17">
    <source>
        <dbReference type="PROSITE" id="PS50109"/>
    </source>
</evidence>
<evidence type="ECO:0000313" key="19">
    <source>
        <dbReference type="Proteomes" id="UP000198625"/>
    </source>
</evidence>
<comment type="subcellular location">
    <subcellularLocation>
        <location evidence="3">Cytoplasm</location>
    </subcellularLocation>
</comment>
<evidence type="ECO:0000256" key="5">
    <source>
        <dbReference type="ARBA" id="ARBA00017322"/>
    </source>
</evidence>
<dbReference type="InterPro" id="IPR003594">
    <property type="entry name" value="HATPase_dom"/>
</dbReference>
<dbReference type="GO" id="GO:0046872">
    <property type="term" value="F:metal ion binding"/>
    <property type="evidence" value="ECO:0007669"/>
    <property type="project" value="UniProtKB-KW"/>
</dbReference>
<evidence type="ECO:0000256" key="15">
    <source>
        <dbReference type="ARBA" id="ARBA00030800"/>
    </source>
</evidence>
<sequence>MSKPSLDLKRMNEIIEKTINTIDSGRKEIFDIAENARKECERIKNEINAIQDKISAVILETDDLAREERRTKSKLMVVSRDFNKYSEQDIRLAYEEANNIKVRLVLKRQEEKELISKRNSLEVSLRKTFEIVEKAERLVSQVGVAMDFLKGNLNDIFETIEDMNKKQSLGIKIIEAQEEERMRVSREIHDGPAQSMANVVLKAELCEKLLNIDLSQAKDELNELKDIARNSIKDVRRIIYDLRPMSLDDLGLIPTLQRYIDKFMEETGINVDLMILDNPEDIKPIIEIACFRIIQEALNNVSKHSKAKEVLIKIEYAVDKLFIVIKDNGIGFEKDKLKRSKDLRGYGLIGMKERAELLSGKLDIISSLGEGTKVLLTIPLEREEVINE</sequence>
<evidence type="ECO:0000313" key="18">
    <source>
        <dbReference type="EMBL" id="SDY60874.1"/>
    </source>
</evidence>
<dbReference type="GO" id="GO:0000155">
    <property type="term" value="F:phosphorelay sensor kinase activity"/>
    <property type="evidence" value="ECO:0007669"/>
    <property type="project" value="InterPro"/>
</dbReference>
<keyword evidence="9" id="KW-0479">Metal-binding</keyword>
<dbReference type="GO" id="GO:0051539">
    <property type="term" value="F:4 iron, 4 sulfur cluster binding"/>
    <property type="evidence" value="ECO:0007669"/>
    <property type="project" value="UniProtKB-KW"/>
</dbReference>
<dbReference type="PROSITE" id="PS50109">
    <property type="entry name" value="HIS_KIN"/>
    <property type="match status" value="1"/>
</dbReference>
<dbReference type="InterPro" id="IPR008595">
    <property type="entry name" value="DegS"/>
</dbReference>
<accession>A0A1H3LA92</accession>
<dbReference type="PANTHER" id="PTHR24421">
    <property type="entry name" value="NITRATE/NITRITE SENSOR PROTEIN NARX-RELATED"/>
    <property type="match status" value="1"/>
</dbReference>
<dbReference type="InterPro" id="IPR036890">
    <property type="entry name" value="HATPase_C_sf"/>
</dbReference>
<comment type="function">
    <text evidence="14">Member of the two-component regulatory system NreB/NreC involved in the control of dissimilatory nitrate/nitrite reduction in response to oxygen. NreB functions as a direct oxygen sensor histidine kinase which is autophosphorylated, in the absence of oxygen, probably at the conserved histidine residue, and transfers its phosphate group probably to a conserved aspartate residue of NreC. NreB/NreC activates the expression of the nitrate (narGHJI) and nitrite (nir) reductase operons, as well as the putative nitrate transporter gene narT.</text>
</comment>
<dbReference type="GO" id="GO:0016020">
    <property type="term" value="C:membrane"/>
    <property type="evidence" value="ECO:0007669"/>
    <property type="project" value="InterPro"/>
</dbReference>
<dbReference type="PRINTS" id="PR00344">
    <property type="entry name" value="BCTRLSENSOR"/>
</dbReference>
<evidence type="ECO:0000256" key="2">
    <source>
        <dbReference type="ARBA" id="ARBA00001966"/>
    </source>
</evidence>
<evidence type="ECO:0000256" key="16">
    <source>
        <dbReference type="SAM" id="Coils"/>
    </source>
</evidence>
<organism evidence="18 19">
    <name type="scientific">Proteiniborus ethanoligenes</name>
    <dbReference type="NCBI Taxonomy" id="415015"/>
    <lineage>
        <taxon>Bacteria</taxon>
        <taxon>Bacillati</taxon>
        <taxon>Bacillota</taxon>
        <taxon>Clostridia</taxon>
        <taxon>Eubacteriales</taxon>
        <taxon>Proteiniborus</taxon>
    </lineage>
</organism>
<evidence type="ECO:0000256" key="7">
    <source>
        <dbReference type="ARBA" id="ARBA00022490"/>
    </source>
</evidence>
<dbReference type="InterPro" id="IPR011712">
    <property type="entry name" value="Sig_transdc_His_kin_sub3_dim/P"/>
</dbReference>
<name>A0A1H3LA92_9FIRM</name>
<dbReference type="AlphaFoldDB" id="A0A1H3LA92"/>
<dbReference type="PANTHER" id="PTHR24421:SF55">
    <property type="entry name" value="SENSOR HISTIDINE KINASE YDFH"/>
    <property type="match status" value="1"/>
</dbReference>
<dbReference type="InterPro" id="IPR004358">
    <property type="entry name" value="Sig_transdc_His_kin-like_C"/>
</dbReference>
<keyword evidence="16" id="KW-0175">Coiled coil</keyword>
<dbReference type="GO" id="GO:0046983">
    <property type="term" value="F:protein dimerization activity"/>
    <property type="evidence" value="ECO:0007669"/>
    <property type="project" value="InterPro"/>
</dbReference>
<evidence type="ECO:0000256" key="12">
    <source>
        <dbReference type="ARBA" id="ARBA00023012"/>
    </source>
</evidence>
<evidence type="ECO:0000256" key="14">
    <source>
        <dbReference type="ARBA" id="ARBA00024827"/>
    </source>
</evidence>
<dbReference type="SUPFAM" id="SSF55874">
    <property type="entry name" value="ATPase domain of HSP90 chaperone/DNA topoisomerase II/histidine kinase"/>
    <property type="match status" value="1"/>
</dbReference>
<dbReference type="InterPro" id="IPR005467">
    <property type="entry name" value="His_kinase_dom"/>
</dbReference>
<dbReference type="EC" id="2.7.13.3" evidence="4"/>
<keyword evidence="10 18" id="KW-0418">Kinase</keyword>
<keyword evidence="6" id="KW-0004">4Fe-4S</keyword>
<feature type="domain" description="Histidine kinase" evidence="17">
    <location>
        <begin position="200"/>
        <end position="382"/>
    </location>
</feature>
<dbReference type="Pfam" id="PF05384">
    <property type="entry name" value="DegS"/>
    <property type="match status" value="1"/>
</dbReference>
<dbReference type="EMBL" id="FNQE01000003">
    <property type="protein sequence ID" value="SDY60874.1"/>
    <property type="molecule type" value="Genomic_DNA"/>
</dbReference>
<keyword evidence="8" id="KW-0808">Transferase</keyword>
<dbReference type="GO" id="GO:0005737">
    <property type="term" value="C:cytoplasm"/>
    <property type="evidence" value="ECO:0007669"/>
    <property type="project" value="UniProtKB-SubCell"/>
</dbReference>
<evidence type="ECO:0000256" key="1">
    <source>
        <dbReference type="ARBA" id="ARBA00000085"/>
    </source>
</evidence>
<dbReference type="Gene3D" id="1.20.5.1930">
    <property type="match status" value="1"/>
</dbReference>
<feature type="coiled-coil region" evidence="16">
    <location>
        <begin position="207"/>
        <end position="234"/>
    </location>
</feature>
<evidence type="ECO:0000256" key="6">
    <source>
        <dbReference type="ARBA" id="ARBA00022485"/>
    </source>
</evidence>
<evidence type="ECO:0000256" key="3">
    <source>
        <dbReference type="ARBA" id="ARBA00004496"/>
    </source>
</evidence>
<dbReference type="RefSeq" id="WP_244270448.1">
    <property type="nucleotide sequence ID" value="NZ_FNQE01000003.1"/>
</dbReference>
<keyword evidence="13" id="KW-0411">Iron-sulfur</keyword>
<dbReference type="Pfam" id="PF07730">
    <property type="entry name" value="HisKA_3"/>
    <property type="match status" value="1"/>
</dbReference>
<keyword evidence="7" id="KW-0963">Cytoplasm</keyword>
<dbReference type="PIRSF" id="PIRSF003169">
    <property type="entry name" value="STHK_DegS"/>
    <property type="match status" value="1"/>
</dbReference>
<keyword evidence="12" id="KW-0902">Two-component regulatory system</keyword>
<comment type="catalytic activity">
    <reaction evidence="1">
        <text>ATP + protein L-histidine = ADP + protein N-phospho-L-histidine.</text>
        <dbReference type="EC" id="2.7.13.3"/>
    </reaction>
</comment>
<evidence type="ECO:0000256" key="11">
    <source>
        <dbReference type="ARBA" id="ARBA00023004"/>
    </source>
</evidence>
<dbReference type="Pfam" id="PF02518">
    <property type="entry name" value="HATPase_c"/>
    <property type="match status" value="1"/>
</dbReference>
<keyword evidence="11" id="KW-0408">Iron</keyword>
<evidence type="ECO:0000256" key="8">
    <source>
        <dbReference type="ARBA" id="ARBA00022679"/>
    </source>
</evidence>
<keyword evidence="19" id="KW-1185">Reference proteome</keyword>
<proteinExistence type="predicted"/>
<dbReference type="CDD" id="cd16917">
    <property type="entry name" value="HATPase_UhpB-NarQ-NarX-like"/>
    <property type="match status" value="1"/>
</dbReference>